<dbReference type="AlphaFoldDB" id="A0A426XLV3"/>
<dbReference type="EMBL" id="AMZH03019352">
    <property type="protein sequence ID" value="RRT40479.1"/>
    <property type="molecule type" value="Genomic_DNA"/>
</dbReference>
<proteinExistence type="predicted"/>
<accession>A0A426XLV3</accession>
<dbReference type="Proteomes" id="UP000287651">
    <property type="component" value="Unassembled WGS sequence"/>
</dbReference>
<protein>
    <submittedName>
        <fullName evidence="1">Uncharacterized protein</fullName>
    </submittedName>
</protein>
<gene>
    <name evidence="1" type="ORF">B296_00058523</name>
</gene>
<name>A0A426XLV3_ENSVE</name>
<reference evidence="1 2" key="1">
    <citation type="journal article" date="2014" name="Agronomy (Basel)">
        <title>A Draft Genome Sequence for Ensete ventricosum, the Drought-Tolerant Tree Against Hunger.</title>
        <authorList>
            <person name="Harrison J."/>
            <person name="Moore K.A."/>
            <person name="Paszkiewicz K."/>
            <person name="Jones T."/>
            <person name="Grant M."/>
            <person name="Ambacheew D."/>
            <person name="Muzemil S."/>
            <person name="Studholme D.J."/>
        </authorList>
    </citation>
    <scope>NUCLEOTIDE SEQUENCE [LARGE SCALE GENOMIC DNA]</scope>
</reference>
<sequence length="79" mass="9105">MRTARYRAVLSKSTVADRFRPVLAEGGRKKRREKNLVPQRDVLPRFPRAIYRQWAKNCLRDPSPVTGGRFLLPARGEGI</sequence>
<evidence type="ECO:0000313" key="1">
    <source>
        <dbReference type="EMBL" id="RRT40479.1"/>
    </source>
</evidence>
<evidence type="ECO:0000313" key="2">
    <source>
        <dbReference type="Proteomes" id="UP000287651"/>
    </source>
</evidence>
<comment type="caution">
    <text evidence="1">The sequence shown here is derived from an EMBL/GenBank/DDBJ whole genome shotgun (WGS) entry which is preliminary data.</text>
</comment>
<organism evidence="1 2">
    <name type="scientific">Ensete ventricosum</name>
    <name type="common">Abyssinian banana</name>
    <name type="synonym">Musa ensete</name>
    <dbReference type="NCBI Taxonomy" id="4639"/>
    <lineage>
        <taxon>Eukaryota</taxon>
        <taxon>Viridiplantae</taxon>
        <taxon>Streptophyta</taxon>
        <taxon>Embryophyta</taxon>
        <taxon>Tracheophyta</taxon>
        <taxon>Spermatophyta</taxon>
        <taxon>Magnoliopsida</taxon>
        <taxon>Liliopsida</taxon>
        <taxon>Zingiberales</taxon>
        <taxon>Musaceae</taxon>
        <taxon>Ensete</taxon>
    </lineage>
</organism>